<feature type="non-terminal residue" evidence="1">
    <location>
        <position position="60"/>
    </location>
</feature>
<proteinExistence type="predicted"/>
<dbReference type="Proteomes" id="UP000663848">
    <property type="component" value="Unassembled WGS sequence"/>
</dbReference>
<name>A0A822G0F4_9BILA</name>
<evidence type="ECO:0000313" key="1">
    <source>
        <dbReference type="EMBL" id="CAF5133385.1"/>
    </source>
</evidence>
<accession>A0A822G0F4</accession>
<reference evidence="1" key="1">
    <citation type="submission" date="2021-02" db="EMBL/GenBank/DDBJ databases">
        <authorList>
            <person name="Nowell W R."/>
        </authorList>
    </citation>
    <scope>NUCLEOTIDE SEQUENCE</scope>
</reference>
<dbReference type="AlphaFoldDB" id="A0A822G0F4"/>
<dbReference type="EMBL" id="CAJOBR010086387">
    <property type="protein sequence ID" value="CAF5133385.1"/>
    <property type="molecule type" value="Genomic_DNA"/>
</dbReference>
<comment type="caution">
    <text evidence="1">The sequence shown here is derived from an EMBL/GenBank/DDBJ whole genome shotgun (WGS) entry which is preliminary data.</text>
</comment>
<sequence>MPSFSVLTNQFQFTIGTALTRMEIWATSWSERWIDRPPSSGRETEHFQMLAQFFDHYQSQ</sequence>
<protein>
    <submittedName>
        <fullName evidence="1">Uncharacterized protein</fullName>
    </submittedName>
</protein>
<evidence type="ECO:0000313" key="2">
    <source>
        <dbReference type="Proteomes" id="UP000663848"/>
    </source>
</evidence>
<gene>
    <name evidence="1" type="ORF">QYT958_LOCUS47033</name>
</gene>
<organism evidence="1 2">
    <name type="scientific">Rotaria socialis</name>
    <dbReference type="NCBI Taxonomy" id="392032"/>
    <lineage>
        <taxon>Eukaryota</taxon>
        <taxon>Metazoa</taxon>
        <taxon>Spiralia</taxon>
        <taxon>Gnathifera</taxon>
        <taxon>Rotifera</taxon>
        <taxon>Eurotatoria</taxon>
        <taxon>Bdelloidea</taxon>
        <taxon>Philodinida</taxon>
        <taxon>Philodinidae</taxon>
        <taxon>Rotaria</taxon>
    </lineage>
</organism>